<dbReference type="Proteomes" id="UP000234681">
    <property type="component" value="Chromosome 7"/>
</dbReference>
<proteinExistence type="predicted"/>
<evidence type="ECO:0000313" key="1">
    <source>
        <dbReference type="EMBL" id="EDL86813.1"/>
    </source>
</evidence>
<reference evidence="1 2" key="1">
    <citation type="submission" date="2005-09" db="EMBL/GenBank/DDBJ databases">
        <authorList>
            <person name="Mural R.J."/>
            <person name="Li P.W."/>
            <person name="Adams M.D."/>
            <person name="Amanatides P.G."/>
            <person name="Baden-Tillson H."/>
            <person name="Barnstead M."/>
            <person name="Chin S.H."/>
            <person name="Dew I."/>
            <person name="Evans C.A."/>
            <person name="Ferriera S."/>
            <person name="Flanigan M."/>
            <person name="Fosler C."/>
            <person name="Glodek A."/>
            <person name="Gu Z."/>
            <person name="Holt R.A."/>
            <person name="Jennings D."/>
            <person name="Kraft C.L."/>
            <person name="Lu F."/>
            <person name="Nguyen T."/>
            <person name="Nusskern D.R."/>
            <person name="Pfannkoch C.M."/>
            <person name="Sitter C."/>
            <person name="Sutton G.G."/>
            <person name="Venter J.C."/>
            <person name="Wang Z."/>
            <person name="Woodage T."/>
            <person name="Zheng X.H."/>
            <person name="Zhong F."/>
        </authorList>
    </citation>
    <scope>NUCLEOTIDE SEQUENCE [LARGE SCALE GENOMIC DNA]</scope>
    <source>
        <strain>BN</strain>
        <strain evidence="2">Sprague-Dawley</strain>
    </source>
</reference>
<protein>
    <submittedName>
        <fullName evidence="1">RCG50850</fullName>
    </submittedName>
</protein>
<dbReference type="AlphaFoldDB" id="A6KCX9"/>
<evidence type="ECO:0000313" key="2">
    <source>
        <dbReference type="Proteomes" id="UP000234681"/>
    </source>
</evidence>
<organism evidence="1 2">
    <name type="scientific">Rattus norvegicus</name>
    <name type="common">Rat</name>
    <dbReference type="NCBI Taxonomy" id="10116"/>
    <lineage>
        <taxon>Eukaryota</taxon>
        <taxon>Metazoa</taxon>
        <taxon>Chordata</taxon>
        <taxon>Craniata</taxon>
        <taxon>Vertebrata</taxon>
        <taxon>Euteleostomi</taxon>
        <taxon>Mammalia</taxon>
        <taxon>Eutheria</taxon>
        <taxon>Euarchontoglires</taxon>
        <taxon>Glires</taxon>
        <taxon>Rodentia</taxon>
        <taxon>Myomorpha</taxon>
        <taxon>Muroidea</taxon>
        <taxon>Muridae</taxon>
        <taxon>Murinae</taxon>
        <taxon>Rattus</taxon>
    </lineage>
</organism>
<sequence length="64" mass="7545">MEKWYFFISSTESILEWSGSISLGWMRWMTQSSKHPTFHGMCTGARWKCVARPGLCRKQQTTRN</sequence>
<gene>
    <name evidence="1" type="ORF">rCG_50850</name>
</gene>
<dbReference type="EMBL" id="CH474035">
    <property type="protein sequence ID" value="EDL86813.1"/>
    <property type="molecule type" value="Genomic_DNA"/>
</dbReference>
<accession>A6KCX9</accession>
<name>A6KCX9_RAT</name>